<dbReference type="Proteomes" id="UP000050420">
    <property type="component" value="Unassembled WGS sequence"/>
</dbReference>
<gene>
    <name evidence="1" type="ORF">ALO63_04528</name>
</gene>
<accession>A0A0P9VX80</accession>
<evidence type="ECO:0000313" key="1">
    <source>
        <dbReference type="EMBL" id="KPX90859.1"/>
    </source>
</evidence>
<sequence length="298" mass="33155">MFGRKTIDSLAGQQYSYRPIVWILQNSGEVWGLPLTASSIVRVHTGFDGALLKFWSCVMPVRNKGVKPLRDVAKRTKRGRRAYIVPTDRNANGIVAGESFLERNHLLLLSLMPGLTRISDQSICVDLENENLLVSRQDLPKKDGRKAVAYTADSEIERHDGQIFICESKPSAFLEKHADKHARAERILATYGKQFITFTEQKFSPVFISNLENLKKALSPAQKERAAGACEKVGIALKNRKRWPTLELKESGALSNADIFFGLAYGVLSADLSENVFSGDGWVNAAHGSLDHLKLMDI</sequence>
<evidence type="ECO:0000313" key="2">
    <source>
        <dbReference type="Proteomes" id="UP000050420"/>
    </source>
</evidence>
<proteinExistence type="predicted"/>
<dbReference type="AlphaFoldDB" id="A0A0P9VX80"/>
<dbReference type="PATRIC" id="fig|34065.5.peg.722"/>
<reference evidence="1 2" key="1">
    <citation type="submission" date="2015-09" db="EMBL/GenBank/DDBJ databases">
        <title>Genome announcement of multiple Pseudomonas syringae strains.</title>
        <authorList>
            <person name="Thakur S."/>
            <person name="Wang P.W."/>
            <person name="Gong Y."/>
            <person name="Weir B.S."/>
            <person name="Guttman D.S."/>
        </authorList>
    </citation>
    <scope>NUCLEOTIDE SEQUENCE [LARGE SCALE GENOMIC DNA]</scope>
    <source>
        <strain evidence="1 2">ICMP4331</strain>
    </source>
</reference>
<organism evidence="1 2">
    <name type="scientific">Pseudomonas amygdali pv. mori</name>
    <dbReference type="NCBI Taxonomy" id="34065"/>
    <lineage>
        <taxon>Bacteria</taxon>
        <taxon>Pseudomonadati</taxon>
        <taxon>Pseudomonadota</taxon>
        <taxon>Gammaproteobacteria</taxon>
        <taxon>Pseudomonadales</taxon>
        <taxon>Pseudomonadaceae</taxon>
        <taxon>Pseudomonas</taxon>
        <taxon>Pseudomonas amygdali</taxon>
    </lineage>
</organism>
<protein>
    <submittedName>
        <fullName evidence="1">Uncharacterized protein</fullName>
    </submittedName>
</protein>
<dbReference type="EMBL" id="LJQU01000389">
    <property type="protein sequence ID" value="KPX90859.1"/>
    <property type="molecule type" value="Genomic_DNA"/>
</dbReference>
<comment type="caution">
    <text evidence="1">The sequence shown here is derived from an EMBL/GenBank/DDBJ whole genome shotgun (WGS) entry which is preliminary data.</text>
</comment>
<name>A0A0P9VX80_PSEA0</name>